<evidence type="ECO:0000313" key="5">
    <source>
        <dbReference type="Proteomes" id="UP000233551"/>
    </source>
</evidence>
<dbReference type="STRING" id="22663.A0A218W596"/>
<dbReference type="AlphaFoldDB" id="A0A218W596"/>
<dbReference type="NCBIfam" id="TIGR01571">
    <property type="entry name" value="A_thal_Cys_rich"/>
    <property type="match status" value="1"/>
</dbReference>
<keyword evidence="1" id="KW-0472">Membrane</keyword>
<keyword evidence="1" id="KW-0812">Transmembrane</keyword>
<gene>
    <name evidence="2" type="ORF">CDL15_Pgr010754</name>
    <name evidence="3" type="ORF">CRG98_043357</name>
</gene>
<evidence type="ECO:0000256" key="1">
    <source>
        <dbReference type="SAM" id="Phobius"/>
    </source>
</evidence>
<proteinExistence type="predicted"/>
<dbReference type="EMBL" id="MTKT01005370">
    <property type="protein sequence ID" value="OWM67816.1"/>
    <property type="molecule type" value="Genomic_DNA"/>
</dbReference>
<accession>A0A218W596</accession>
<name>A0A218W596_PUNGR</name>
<dbReference type="PANTHER" id="PTHR15907">
    <property type="entry name" value="DUF614 FAMILY PROTEIN-RELATED"/>
    <property type="match status" value="1"/>
</dbReference>
<dbReference type="Proteomes" id="UP000233551">
    <property type="component" value="Unassembled WGS sequence"/>
</dbReference>
<dbReference type="EMBL" id="PGOL01004947">
    <property type="protein sequence ID" value="PKI36245.1"/>
    <property type="molecule type" value="Genomic_DNA"/>
</dbReference>
<dbReference type="Proteomes" id="UP000197138">
    <property type="component" value="Unassembled WGS sequence"/>
</dbReference>
<evidence type="ECO:0000313" key="3">
    <source>
        <dbReference type="EMBL" id="PKI36245.1"/>
    </source>
</evidence>
<comment type="caution">
    <text evidence="2">The sequence shown here is derived from an EMBL/GenBank/DDBJ whole genome shotgun (WGS) entry which is preliminary data.</text>
</comment>
<dbReference type="Pfam" id="PF04749">
    <property type="entry name" value="PLAC8"/>
    <property type="match status" value="1"/>
</dbReference>
<organism evidence="2 4">
    <name type="scientific">Punica granatum</name>
    <name type="common">Pomegranate</name>
    <dbReference type="NCBI Taxonomy" id="22663"/>
    <lineage>
        <taxon>Eukaryota</taxon>
        <taxon>Viridiplantae</taxon>
        <taxon>Streptophyta</taxon>
        <taxon>Embryophyta</taxon>
        <taxon>Tracheophyta</taxon>
        <taxon>Spermatophyta</taxon>
        <taxon>Magnoliopsida</taxon>
        <taxon>eudicotyledons</taxon>
        <taxon>Gunneridae</taxon>
        <taxon>Pentapetalae</taxon>
        <taxon>rosids</taxon>
        <taxon>malvids</taxon>
        <taxon>Myrtales</taxon>
        <taxon>Lythraceae</taxon>
        <taxon>Punica</taxon>
    </lineage>
</organism>
<dbReference type="GeneID" id="116197137"/>
<evidence type="ECO:0000313" key="4">
    <source>
        <dbReference type="Proteomes" id="UP000197138"/>
    </source>
</evidence>
<reference evidence="4" key="1">
    <citation type="journal article" date="2017" name="Plant J.">
        <title>The pomegranate (Punica granatum L.) genome and the genomics of punicalagin biosynthesis.</title>
        <authorList>
            <person name="Qin G."/>
            <person name="Xu C."/>
            <person name="Ming R."/>
            <person name="Tang H."/>
            <person name="Guyot R."/>
            <person name="Kramer E.M."/>
            <person name="Hu Y."/>
            <person name="Yi X."/>
            <person name="Qi Y."/>
            <person name="Xu X."/>
            <person name="Gao Z."/>
            <person name="Pan H."/>
            <person name="Jian J."/>
            <person name="Tian Y."/>
            <person name="Yue Z."/>
            <person name="Xu Y."/>
        </authorList>
    </citation>
    <scope>NUCLEOTIDE SEQUENCE [LARGE SCALE GENOMIC DNA]</scope>
    <source>
        <strain evidence="4">cv. Dabenzi</strain>
    </source>
</reference>
<keyword evidence="1" id="KW-1133">Transmembrane helix</keyword>
<protein>
    <submittedName>
        <fullName evidence="2">Uncharacterized protein</fullName>
    </submittedName>
</protein>
<keyword evidence="5" id="KW-1185">Reference proteome</keyword>
<reference evidence="3 5" key="3">
    <citation type="submission" date="2017-11" db="EMBL/GenBank/DDBJ databases">
        <title>De-novo sequencing of pomegranate (Punica granatum L.) genome.</title>
        <authorList>
            <person name="Akparov Z."/>
            <person name="Amiraslanov A."/>
            <person name="Hajiyeva S."/>
            <person name="Abbasov M."/>
            <person name="Kaur K."/>
            <person name="Hamwieh A."/>
            <person name="Solovyev V."/>
            <person name="Salamov A."/>
            <person name="Braich B."/>
            <person name="Kosarev P."/>
            <person name="Mahmoud A."/>
            <person name="Hajiyev E."/>
            <person name="Babayeva S."/>
            <person name="Izzatullayeva V."/>
            <person name="Mammadov A."/>
            <person name="Mammadov A."/>
            <person name="Sharifova S."/>
            <person name="Ojaghi J."/>
            <person name="Eynullazada K."/>
            <person name="Bayramov B."/>
            <person name="Abdulazimova A."/>
            <person name="Shahmuradov I."/>
        </authorList>
    </citation>
    <scope>NUCLEOTIDE SEQUENCE [LARGE SCALE GENOMIC DNA]</scope>
    <source>
        <strain evidence="3">AG2017</strain>
        <strain evidence="5">cv. AG2017</strain>
        <tissue evidence="3">Leaf</tissue>
    </source>
</reference>
<feature type="transmembrane region" description="Helical" evidence="1">
    <location>
        <begin position="84"/>
        <end position="102"/>
    </location>
</feature>
<reference evidence="2" key="2">
    <citation type="submission" date="2017-06" db="EMBL/GenBank/DDBJ databases">
        <title>The pomegranate genome and the genomics of punicalagin biosynthesis.</title>
        <authorList>
            <person name="Xu C."/>
        </authorList>
    </citation>
    <scope>NUCLEOTIDE SEQUENCE [LARGE SCALE GENOMIC DNA]</scope>
    <source>
        <tissue evidence="2">Fresh leaf</tissue>
    </source>
</reference>
<evidence type="ECO:0000313" key="2">
    <source>
        <dbReference type="EMBL" id="OWM67816.1"/>
    </source>
</evidence>
<sequence>MNSSSTHPNGQGSYIDRPAIHVQENSSSVYSDNAKYNTVPWSIGLFGCCSDINICCLSCWCPCILFGRIVDIVDKGNTSSTASGAIYTVIASLLGCGCLYSYRYRAKMREQFHLKESPCGDCCVHFCCENCALAQEYRELEHRGFDMSLGWEGNMEKQSHGVQMTLAPPAFEGGMSR</sequence>
<dbReference type="OrthoDB" id="1045822at2759"/>
<dbReference type="InterPro" id="IPR006461">
    <property type="entry name" value="PLAC_motif_containing"/>
</dbReference>